<evidence type="ECO:0000259" key="2">
    <source>
        <dbReference type="PROSITE" id="PS51175"/>
    </source>
</evidence>
<dbReference type="CDD" id="cd04082">
    <property type="entry name" value="CBM35_pectate_lyase-like"/>
    <property type="match status" value="1"/>
</dbReference>
<organism evidence="4 5">
    <name type="scientific">Fibrella rubiginis</name>
    <dbReference type="NCBI Taxonomy" id="2817060"/>
    <lineage>
        <taxon>Bacteria</taxon>
        <taxon>Pseudomonadati</taxon>
        <taxon>Bacteroidota</taxon>
        <taxon>Cytophagia</taxon>
        <taxon>Cytophagales</taxon>
        <taxon>Spirosomataceae</taxon>
        <taxon>Fibrella</taxon>
    </lineage>
</organism>
<dbReference type="Pfam" id="PF17957">
    <property type="entry name" value="Big_7"/>
    <property type="match status" value="1"/>
</dbReference>
<dbReference type="InterPro" id="IPR005084">
    <property type="entry name" value="CBM6"/>
</dbReference>
<accession>A0A939K763</accession>
<dbReference type="Gene3D" id="2.60.120.260">
    <property type="entry name" value="Galactose-binding domain-like"/>
    <property type="match status" value="1"/>
</dbReference>
<gene>
    <name evidence="4" type="ORF">J2I47_17195</name>
</gene>
<evidence type="ECO:0000256" key="1">
    <source>
        <dbReference type="ARBA" id="ARBA00022729"/>
    </source>
</evidence>
<protein>
    <submittedName>
        <fullName evidence="4">T9SS type A sorting domain-containing protein</fullName>
    </submittedName>
</protein>
<evidence type="ECO:0000313" key="5">
    <source>
        <dbReference type="Proteomes" id="UP000664034"/>
    </source>
</evidence>
<dbReference type="InterPro" id="IPR026444">
    <property type="entry name" value="Secre_tail"/>
</dbReference>
<dbReference type="Pfam" id="PF16990">
    <property type="entry name" value="CBM_35"/>
    <property type="match status" value="1"/>
</dbReference>
<dbReference type="PANTHER" id="PTHR46769">
    <property type="entry name" value="POLYCYSTIC KIDNEY AND HEPATIC DISEASE 1 (AUTOSOMAL RECESSIVE)-LIKE 1"/>
    <property type="match status" value="1"/>
</dbReference>
<dbReference type="SUPFAM" id="SSF51126">
    <property type="entry name" value="Pectin lyase-like"/>
    <property type="match status" value="2"/>
</dbReference>
<comment type="caution">
    <text evidence="4">The sequence shown here is derived from an EMBL/GenBank/DDBJ whole genome shotgun (WGS) entry which is preliminary data.</text>
</comment>
<dbReference type="Gene3D" id="2.60.40.10">
    <property type="entry name" value="Immunoglobulins"/>
    <property type="match status" value="1"/>
</dbReference>
<dbReference type="Pfam" id="PF12708">
    <property type="entry name" value="Pect-lyase_RHGA_epim"/>
    <property type="match status" value="2"/>
</dbReference>
<dbReference type="InterPro" id="IPR008979">
    <property type="entry name" value="Galactose-bd-like_sf"/>
</dbReference>
<proteinExistence type="predicted"/>
<evidence type="ECO:0000313" key="4">
    <source>
        <dbReference type="EMBL" id="MBO0938290.1"/>
    </source>
</evidence>
<dbReference type="InterPro" id="IPR011050">
    <property type="entry name" value="Pectin_lyase_fold/virulence"/>
</dbReference>
<keyword evidence="5" id="KW-1185">Reference proteome</keyword>
<dbReference type="InterPro" id="IPR037524">
    <property type="entry name" value="PA14/GLEYA"/>
</dbReference>
<keyword evidence="1" id="KW-0732">Signal</keyword>
<dbReference type="PANTHER" id="PTHR46769:SF2">
    <property type="entry name" value="FIBROCYSTIN-L ISOFORM 2 PRECURSOR-RELATED"/>
    <property type="match status" value="1"/>
</dbReference>
<dbReference type="PROSITE" id="PS51820">
    <property type="entry name" value="PA14"/>
    <property type="match status" value="1"/>
</dbReference>
<dbReference type="Pfam" id="PF18962">
    <property type="entry name" value="Por_Secre_tail"/>
    <property type="match status" value="1"/>
</dbReference>
<name>A0A939K763_9BACT</name>
<dbReference type="RefSeq" id="WP_207365831.1">
    <property type="nucleotide sequence ID" value="NZ_JAFMYV010000009.1"/>
</dbReference>
<evidence type="ECO:0000259" key="3">
    <source>
        <dbReference type="PROSITE" id="PS51820"/>
    </source>
</evidence>
<dbReference type="PROSITE" id="PS51175">
    <property type="entry name" value="CBM6"/>
    <property type="match status" value="1"/>
</dbReference>
<dbReference type="Gene3D" id="2.160.20.10">
    <property type="entry name" value="Single-stranded right-handed beta-helix, Pectin lyase-like"/>
    <property type="match status" value="2"/>
</dbReference>
<dbReference type="SUPFAM" id="SSF49785">
    <property type="entry name" value="Galactose-binding domain-like"/>
    <property type="match status" value="1"/>
</dbReference>
<dbReference type="InterPro" id="IPR012334">
    <property type="entry name" value="Pectin_lyas_fold"/>
</dbReference>
<dbReference type="InterPro" id="IPR052387">
    <property type="entry name" value="Fibrocystin"/>
</dbReference>
<dbReference type="Proteomes" id="UP000664034">
    <property type="component" value="Unassembled WGS sequence"/>
</dbReference>
<dbReference type="AlphaFoldDB" id="A0A939K763"/>
<feature type="domain" description="PA14" evidence="3">
    <location>
        <begin position="718"/>
        <end position="878"/>
    </location>
</feature>
<dbReference type="InterPro" id="IPR024535">
    <property type="entry name" value="RHGA/B-epi-like_pectate_lyase"/>
</dbReference>
<reference evidence="4" key="1">
    <citation type="submission" date="2021-03" db="EMBL/GenBank/DDBJ databases">
        <title>Fibrella sp. HMF5335 genome sequencing and assembly.</title>
        <authorList>
            <person name="Kang H."/>
            <person name="Kim H."/>
            <person name="Bae S."/>
            <person name="Joh K."/>
        </authorList>
    </citation>
    <scope>NUCLEOTIDE SEQUENCE</scope>
    <source>
        <strain evidence="4">HMF5335</strain>
    </source>
</reference>
<sequence length="1115" mass="119800">MRTTLCTCSGLLISRLSGLILLVGLLAQTTLYGQSITIRYPANSGVINIKEAPYNAKGDGVTDDYAAIQQALTDSKDDKRRTIFFPKGTYMISNTLDWGDPWRFTRIIGENHDECVIRLFDNLPAYQDKNNPKAMVYTGPDPAQRFFNSIRNLTFHTGSGNPGTAAVRFHASNEGSIEDVDIVSGDGQGVRGLDLQFSGEIGPLYVKNVYVKGFDYGVDVNALNSVTIKNLMLENQNIIGIRNLNNQLFVDGLTSTQTKAPAFTSQNGSAVLINATLTGPGSTTQTAIRTNGIYVRNIRTSGYARALTNLGGTSPTGNNLSEYQNVGLQSQFGGSISTSLKLPVRQTPVVPWGDPDSPASWANVMDYGARGDGTINDVLAVQRAIDSGAETVYFPNGRRYYLAGKIYVKATTRRITGAGLATVEGGGQFVVTTGSNPLIIQDLIGGTNNSTASVYHAGPRTLIMKNLALPYASAGCGAGDVYMEDVAVGQCHFNGQQVWAWQFNAEGDGQLVKNTGGDLWIFGMKTEGQGPILTTESKGRTELLGYTNYSGSPDPGTPIFVINEAAASFAVMYEVNFSGQTFNQMVRETRDGVTKTLTAATSSRFIGLYAGSPSPAPSSATCAAPLTAFITYPRNKDVFVEGPRQIEVQAFGSQKSISKVEYFVNGRRVGQDGSSPYSITTTLVPGDSVLVVKATNGLGEVVTAESVRITTLSQPTCAMGKGAYWEKWNDPADYNLNSIPINRAPDVVEILPKAEFINYDGNTPGSSISGVLKGFLCPPQTGLYTFYAAANEKSRLWVSPTVHPADKVFVAAGGYNGNPFEDYRWTQNPGQESAPISLEQGKLYYFESTLIMNDGEPIYVGVGWKLPDGTFQRPILGTNIINLQNLLPGKSQYYEAELAVLTGVETATSANGFTGTAYERFDSNNNDNILWTVNVAQAGTYPVNFRYSLGGTTTRSPQVRVNGQVITNIAFAPTGSASTWANAQLMVALQAGTNTIQLKAVGTGGPNLDHLRIDAPLPASGGRQGVSSELPAEALLVYPNPAHDQINIRYVSQEAGDVQISLMDLSGREVMHLGRRAEAGVNTWGVSVNDVTTGLYLVRVGDARRQQLSRVMVSR</sequence>
<dbReference type="EMBL" id="JAFMYV010000009">
    <property type="protein sequence ID" value="MBO0938290.1"/>
    <property type="molecule type" value="Genomic_DNA"/>
</dbReference>
<dbReference type="NCBIfam" id="TIGR04183">
    <property type="entry name" value="Por_Secre_tail"/>
    <property type="match status" value="1"/>
</dbReference>
<dbReference type="InterPro" id="IPR013783">
    <property type="entry name" value="Ig-like_fold"/>
</dbReference>
<dbReference type="GO" id="GO:0030246">
    <property type="term" value="F:carbohydrate binding"/>
    <property type="evidence" value="ECO:0007669"/>
    <property type="project" value="InterPro"/>
</dbReference>
<feature type="domain" description="CBM6" evidence="2">
    <location>
        <begin position="892"/>
        <end position="1014"/>
    </location>
</feature>